<gene>
    <name evidence="2" type="ORF">HAX54_046603</name>
</gene>
<evidence type="ECO:0008006" key="4">
    <source>
        <dbReference type="Google" id="ProtNLM"/>
    </source>
</evidence>
<keyword evidence="3" id="KW-1185">Reference proteome</keyword>
<proteinExistence type="predicted"/>
<reference evidence="2 3" key="1">
    <citation type="journal article" date="2021" name="BMC Genomics">
        <title>Datura genome reveals duplications of psychoactive alkaloid biosynthetic genes and high mutation rate following tissue culture.</title>
        <authorList>
            <person name="Rajewski A."/>
            <person name="Carter-House D."/>
            <person name="Stajich J."/>
            <person name="Litt A."/>
        </authorList>
    </citation>
    <scope>NUCLEOTIDE SEQUENCE [LARGE SCALE GENOMIC DNA]</scope>
    <source>
        <strain evidence="2">AR-01</strain>
    </source>
</reference>
<evidence type="ECO:0000313" key="3">
    <source>
        <dbReference type="Proteomes" id="UP000823775"/>
    </source>
</evidence>
<comment type="caution">
    <text evidence="2">The sequence shown here is derived from an EMBL/GenBank/DDBJ whole genome shotgun (WGS) entry which is preliminary data.</text>
</comment>
<sequence>MNSTPFVMLNWLSSSLILTTMNLSSEGTRSSILGLAANLWFMAHHNFTVRPVRGSKGSTIGPQCGFNIDYLPVTLLNYSSGCSCSSAPSNVSLSVDHSRNPP</sequence>
<feature type="signal peptide" evidence="1">
    <location>
        <begin position="1"/>
        <end position="27"/>
    </location>
</feature>
<keyword evidence="1" id="KW-0732">Signal</keyword>
<protein>
    <recommendedName>
        <fullName evidence="4">Secreted protein</fullName>
    </recommendedName>
</protein>
<evidence type="ECO:0000256" key="1">
    <source>
        <dbReference type="SAM" id="SignalP"/>
    </source>
</evidence>
<feature type="chain" id="PRO_5045994909" description="Secreted protein" evidence="1">
    <location>
        <begin position="28"/>
        <end position="102"/>
    </location>
</feature>
<dbReference type="EMBL" id="JACEIK010007378">
    <property type="protein sequence ID" value="MCE3050188.1"/>
    <property type="molecule type" value="Genomic_DNA"/>
</dbReference>
<evidence type="ECO:0000313" key="2">
    <source>
        <dbReference type="EMBL" id="MCE3050188.1"/>
    </source>
</evidence>
<organism evidence="2 3">
    <name type="scientific">Datura stramonium</name>
    <name type="common">Jimsonweed</name>
    <name type="synonym">Common thornapple</name>
    <dbReference type="NCBI Taxonomy" id="4076"/>
    <lineage>
        <taxon>Eukaryota</taxon>
        <taxon>Viridiplantae</taxon>
        <taxon>Streptophyta</taxon>
        <taxon>Embryophyta</taxon>
        <taxon>Tracheophyta</taxon>
        <taxon>Spermatophyta</taxon>
        <taxon>Magnoliopsida</taxon>
        <taxon>eudicotyledons</taxon>
        <taxon>Gunneridae</taxon>
        <taxon>Pentapetalae</taxon>
        <taxon>asterids</taxon>
        <taxon>lamiids</taxon>
        <taxon>Solanales</taxon>
        <taxon>Solanaceae</taxon>
        <taxon>Solanoideae</taxon>
        <taxon>Datureae</taxon>
        <taxon>Datura</taxon>
    </lineage>
</organism>
<name>A0ABS8WHB2_DATST</name>
<accession>A0ABS8WHB2</accession>
<dbReference type="Proteomes" id="UP000823775">
    <property type="component" value="Unassembled WGS sequence"/>
</dbReference>